<keyword evidence="5" id="KW-0804">Transcription</keyword>
<dbReference type="SMART" id="SM00862">
    <property type="entry name" value="Trans_reg_C"/>
    <property type="match status" value="1"/>
</dbReference>
<dbReference type="GO" id="GO:0003677">
    <property type="term" value="F:DNA binding"/>
    <property type="evidence" value="ECO:0007669"/>
    <property type="project" value="UniProtKB-KW"/>
</dbReference>
<dbReference type="AlphaFoldDB" id="A0A1B2DIR7"/>
<dbReference type="SUPFAM" id="SSF46894">
    <property type="entry name" value="C-terminal effector domain of the bipartite response regulators"/>
    <property type="match status" value="1"/>
</dbReference>
<evidence type="ECO:0000256" key="6">
    <source>
        <dbReference type="PROSITE-ProRule" id="PRU00169"/>
    </source>
</evidence>
<dbReference type="PANTHER" id="PTHR35807">
    <property type="entry name" value="TRANSCRIPTIONAL REGULATOR REDD-RELATED"/>
    <property type="match status" value="1"/>
</dbReference>
<keyword evidence="6" id="KW-0597">Phosphoprotein</keyword>
<reference evidence="8" key="1">
    <citation type="submission" date="2016-08" db="EMBL/GenBank/DDBJ databases">
        <title>Complete Genome Seqeunce of Paenibacillus sp. BIHB 4019 from tea rhizoplane.</title>
        <authorList>
            <person name="Thakur R."/>
            <person name="Swarnkar M.K."/>
            <person name="Gulati A."/>
        </authorList>
    </citation>
    <scope>NUCLEOTIDE SEQUENCE [LARGE SCALE GENOMIC DNA]</scope>
    <source>
        <strain evidence="8">BIHB4019</strain>
    </source>
</reference>
<dbReference type="InterPro" id="IPR011006">
    <property type="entry name" value="CheY-like_superfamily"/>
</dbReference>
<dbReference type="Gene3D" id="1.25.40.10">
    <property type="entry name" value="Tetratricopeptide repeat domain"/>
    <property type="match status" value="1"/>
</dbReference>
<dbReference type="Gene3D" id="1.10.10.10">
    <property type="entry name" value="Winged helix-like DNA-binding domain superfamily/Winged helix DNA-binding domain"/>
    <property type="match status" value="1"/>
</dbReference>
<dbReference type="SUPFAM" id="SSF52172">
    <property type="entry name" value="CheY-like"/>
    <property type="match status" value="1"/>
</dbReference>
<dbReference type="SUPFAM" id="SSF48452">
    <property type="entry name" value="TPR-like"/>
    <property type="match status" value="1"/>
</dbReference>
<dbReference type="EMBL" id="CP016808">
    <property type="protein sequence ID" value="ANY67612.1"/>
    <property type="molecule type" value="Genomic_DNA"/>
</dbReference>
<feature type="modified residue" description="4-aspartylphosphate" evidence="6">
    <location>
        <position position="53"/>
    </location>
</feature>
<dbReference type="InterPro" id="IPR016032">
    <property type="entry name" value="Sig_transdc_resp-reg_C-effctor"/>
</dbReference>
<dbReference type="InterPro" id="IPR005158">
    <property type="entry name" value="BTAD"/>
</dbReference>
<dbReference type="GO" id="GO:0006355">
    <property type="term" value="P:regulation of DNA-templated transcription"/>
    <property type="evidence" value="ECO:0007669"/>
    <property type="project" value="InterPro"/>
</dbReference>
<name>A0A1B2DIR7_9BACL</name>
<evidence type="ECO:0000256" key="2">
    <source>
        <dbReference type="ARBA" id="ARBA00023012"/>
    </source>
</evidence>
<evidence type="ECO:0000256" key="3">
    <source>
        <dbReference type="ARBA" id="ARBA00023015"/>
    </source>
</evidence>
<protein>
    <submittedName>
        <fullName evidence="8">Response regulator receiver protein</fullName>
    </submittedName>
</protein>
<feature type="domain" description="Response regulatory" evidence="7">
    <location>
        <begin position="2"/>
        <end position="116"/>
    </location>
</feature>
<dbReference type="InterPro" id="IPR001867">
    <property type="entry name" value="OmpR/PhoB-type_DNA-bd"/>
</dbReference>
<dbReference type="Gene3D" id="3.40.50.2300">
    <property type="match status" value="1"/>
</dbReference>
<organism evidence="8">
    <name type="scientific">Paenibacillus sp. BIHB 4019</name>
    <dbReference type="NCBI Taxonomy" id="1870819"/>
    <lineage>
        <taxon>Bacteria</taxon>
        <taxon>Bacillati</taxon>
        <taxon>Bacillota</taxon>
        <taxon>Bacilli</taxon>
        <taxon>Bacillales</taxon>
        <taxon>Paenibacillaceae</taxon>
        <taxon>Paenibacillus</taxon>
    </lineage>
</organism>
<evidence type="ECO:0000259" key="7">
    <source>
        <dbReference type="PROSITE" id="PS50110"/>
    </source>
</evidence>
<comment type="similarity">
    <text evidence="1">Belongs to the AfsR/DnrI/RedD regulatory family.</text>
</comment>
<dbReference type="InterPro" id="IPR011990">
    <property type="entry name" value="TPR-like_helical_dom_sf"/>
</dbReference>
<evidence type="ECO:0000256" key="1">
    <source>
        <dbReference type="ARBA" id="ARBA00005820"/>
    </source>
</evidence>
<dbReference type="SMART" id="SM01043">
    <property type="entry name" value="BTAD"/>
    <property type="match status" value="1"/>
</dbReference>
<gene>
    <name evidence="8" type="ORF">BBD42_14850</name>
</gene>
<dbReference type="RefSeq" id="WP_099518797.1">
    <property type="nucleotide sequence ID" value="NZ_CP016808.1"/>
</dbReference>
<dbReference type="InterPro" id="IPR036388">
    <property type="entry name" value="WH-like_DNA-bd_sf"/>
</dbReference>
<dbReference type="SMART" id="SM00448">
    <property type="entry name" value="REC"/>
    <property type="match status" value="1"/>
</dbReference>
<dbReference type="Pfam" id="PF03704">
    <property type="entry name" value="BTAD"/>
    <property type="match status" value="1"/>
</dbReference>
<dbReference type="PROSITE" id="PS50110">
    <property type="entry name" value="RESPONSE_REGULATORY"/>
    <property type="match status" value="1"/>
</dbReference>
<evidence type="ECO:0000313" key="8">
    <source>
        <dbReference type="EMBL" id="ANY67612.1"/>
    </source>
</evidence>
<dbReference type="GO" id="GO:0000160">
    <property type="term" value="P:phosphorelay signal transduction system"/>
    <property type="evidence" value="ECO:0007669"/>
    <property type="project" value="UniProtKB-KW"/>
</dbReference>
<sequence>MKVILVDDESLALDYLERQLVKLNNVEVLGKYEDPMAGKERILLDLPDVVFLDINLPEVSGIALAEQLLEVRPELNIVFVTAYDEYAVKAFELNALDYVVKPIHPERLMKTMERIQKRLDFHVKDTGQAVQQVEKTNEEQYLILQLLGQFSVEFSGKKDAAIRWRTTKAQELFLYLLQHREQLVRKSLLIDLLWPDNGTEKIYAQLYTTVYHIRKTLDQFGKCFHIANTTEGYILTLNQVVLDVEEWERGIAAAPPLAAATLAEYEEAMNFYRGDYLKDYDYWWAESERQRLKRLWLNTSYRLEAWHVEHGQLDKAIAGYIRIIEEHAQAEEAYFALMQLYASKGNHLMVNQQYHALTAALMEELNEQPSAYITEWYKDWKSGVNSL</sequence>
<keyword evidence="3" id="KW-0805">Transcription regulation</keyword>
<keyword evidence="4" id="KW-0238">DNA-binding</keyword>
<evidence type="ECO:0000256" key="5">
    <source>
        <dbReference type="ARBA" id="ARBA00023163"/>
    </source>
</evidence>
<dbReference type="PANTHER" id="PTHR35807:SF2">
    <property type="entry name" value="TRANSCRIPTIONAL ACTIVATOR DOMAIN"/>
    <property type="match status" value="1"/>
</dbReference>
<dbReference type="InterPro" id="IPR001789">
    <property type="entry name" value="Sig_transdc_resp-reg_receiver"/>
</dbReference>
<dbReference type="InterPro" id="IPR051677">
    <property type="entry name" value="AfsR-DnrI-RedD_regulator"/>
</dbReference>
<accession>A0A1B2DIR7</accession>
<evidence type="ECO:0000256" key="4">
    <source>
        <dbReference type="ARBA" id="ARBA00023125"/>
    </source>
</evidence>
<keyword evidence="2" id="KW-0902">Two-component regulatory system</keyword>
<dbReference type="Pfam" id="PF00072">
    <property type="entry name" value="Response_reg"/>
    <property type="match status" value="1"/>
</dbReference>
<proteinExistence type="inferred from homology"/>